<evidence type="ECO:0000313" key="3">
    <source>
        <dbReference type="Proteomes" id="UP000800039"/>
    </source>
</evidence>
<dbReference type="Pfam" id="PF04681">
    <property type="entry name" value="Bys1"/>
    <property type="match status" value="1"/>
</dbReference>
<dbReference type="PANTHER" id="PTHR36195">
    <property type="entry name" value="DOMAIN PROTEIN, PUTATIVE (AFU_ORTHOLOGUE AFUA_5G01990)-RELATED-RELATED"/>
    <property type="match status" value="1"/>
</dbReference>
<keyword evidence="3" id="KW-1185">Reference proteome</keyword>
<name>A0A9P4GGY6_9PLEO</name>
<dbReference type="EMBL" id="ML976616">
    <property type="protein sequence ID" value="KAF1845370.1"/>
    <property type="molecule type" value="Genomic_DNA"/>
</dbReference>
<dbReference type="AlphaFoldDB" id="A0A9P4GGY6"/>
<dbReference type="InterPro" id="IPR006771">
    <property type="entry name" value="CetA-like"/>
</dbReference>
<proteinExistence type="predicted"/>
<dbReference type="RefSeq" id="XP_040787933.1">
    <property type="nucleotide sequence ID" value="XM_040928515.1"/>
</dbReference>
<gene>
    <name evidence="2" type="ORF">K460DRAFT_281718</name>
</gene>
<comment type="caution">
    <text evidence="2">The sequence shown here is derived from an EMBL/GenBank/DDBJ whole genome shotgun (WGS) entry which is preliminary data.</text>
</comment>
<accession>A0A9P4GGY6</accession>
<reference evidence="2" key="1">
    <citation type="submission" date="2020-01" db="EMBL/GenBank/DDBJ databases">
        <authorList>
            <consortium name="DOE Joint Genome Institute"/>
            <person name="Haridas S."/>
            <person name="Albert R."/>
            <person name="Binder M."/>
            <person name="Bloem J."/>
            <person name="Labutti K."/>
            <person name="Salamov A."/>
            <person name="Andreopoulos B."/>
            <person name="Baker S.E."/>
            <person name="Barry K."/>
            <person name="Bills G."/>
            <person name="Bluhm B.H."/>
            <person name="Cannon C."/>
            <person name="Castanera R."/>
            <person name="Culley D.E."/>
            <person name="Daum C."/>
            <person name="Ezra D."/>
            <person name="Gonzalez J.B."/>
            <person name="Henrissat B."/>
            <person name="Kuo A."/>
            <person name="Liang C."/>
            <person name="Lipzen A."/>
            <person name="Lutzoni F."/>
            <person name="Magnuson J."/>
            <person name="Mondo S."/>
            <person name="Nolan M."/>
            <person name="Ohm R."/>
            <person name="Pangilinan J."/>
            <person name="Park H.-J."/>
            <person name="Ramirez L."/>
            <person name="Alfaro M."/>
            <person name="Sun H."/>
            <person name="Tritt A."/>
            <person name="Yoshinaga Y."/>
            <person name="Zwiers L.-H."/>
            <person name="Turgeon B.G."/>
            <person name="Goodwin S.B."/>
            <person name="Spatafora J.W."/>
            <person name="Crous P.W."/>
            <person name="Grigoriev I.V."/>
        </authorList>
    </citation>
    <scope>NUCLEOTIDE SEQUENCE</scope>
    <source>
        <strain evidence="2">CBS 394.84</strain>
    </source>
</reference>
<evidence type="ECO:0000313" key="2">
    <source>
        <dbReference type="EMBL" id="KAF1845370.1"/>
    </source>
</evidence>
<evidence type="ECO:0000256" key="1">
    <source>
        <dbReference type="SAM" id="SignalP"/>
    </source>
</evidence>
<organism evidence="2 3">
    <name type="scientific">Cucurbitaria berberidis CBS 394.84</name>
    <dbReference type="NCBI Taxonomy" id="1168544"/>
    <lineage>
        <taxon>Eukaryota</taxon>
        <taxon>Fungi</taxon>
        <taxon>Dikarya</taxon>
        <taxon>Ascomycota</taxon>
        <taxon>Pezizomycotina</taxon>
        <taxon>Dothideomycetes</taxon>
        <taxon>Pleosporomycetidae</taxon>
        <taxon>Pleosporales</taxon>
        <taxon>Pleosporineae</taxon>
        <taxon>Cucurbitariaceae</taxon>
        <taxon>Cucurbitaria</taxon>
    </lineage>
</organism>
<protein>
    <submittedName>
        <fullName evidence="2">Uncharacterized protein</fullName>
    </submittedName>
</protein>
<dbReference type="Proteomes" id="UP000800039">
    <property type="component" value="Unassembled WGS sequence"/>
</dbReference>
<dbReference type="OrthoDB" id="3682664at2759"/>
<dbReference type="GeneID" id="63845768"/>
<feature type="signal peptide" evidence="1">
    <location>
        <begin position="1"/>
        <end position="19"/>
    </location>
</feature>
<feature type="chain" id="PRO_5040475330" evidence="1">
    <location>
        <begin position="20"/>
        <end position="150"/>
    </location>
</feature>
<sequence>MRLTTFLATLVLTASTAFAGVTIVTNKCDFDVWVTSVSTTTGPTKKIASNSSYTEGQYFDGTGTAIKVTRAEKGLWQGKAVLIFAYSYTKGGPIYYDLSSHSGFDFWGKKLTVQGQQGKGAEVLTWEGTPKPNHTAVYWGETDLTLTLCA</sequence>
<keyword evidence="1" id="KW-0732">Signal</keyword>
<dbReference type="PANTHER" id="PTHR36195:SF4">
    <property type="entry name" value="DOMAIN PROTEIN, PUTATIVE (AFU_ORTHOLOGUE AFUA_5G01990)-RELATED"/>
    <property type="match status" value="1"/>
</dbReference>